<evidence type="ECO:0000313" key="1">
    <source>
        <dbReference type="EMBL" id="ESQ51819.1"/>
    </source>
</evidence>
<dbReference type="AlphaFoldDB" id="V4M6B0"/>
<evidence type="ECO:0000313" key="2">
    <source>
        <dbReference type="Proteomes" id="UP000030689"/>
    </source>
</evidence>
<accession>V4M6B0</accession>
<organism evidence="1 2">
    <name type="scientific">Eutrema salsugineum</name>
    <name type="common">Saltwater cress</name>
    <name type="synonym">Sisymbrium salsugineum</name>
    <dbReference type="NCBI Taxonomy" id="72664"/>
    <lineage>
        <taxon>Eukaryota</taxon>
        <taxon>Viridiplantae</taxon>
        <taxon>Streptophyta</taxon>
        <taxon>Embryophyta</taxon>
        <taxon>Tracheophyta</taxon>
        <taxon>Spermatophyta</taxon>
        <taxon>Magnoliopsida</taxon>
        <taxon>eudicotyledons</taxon>
        <taxon>Gunneridae</taxon>
        <taxon>Pentapetalae</taxon>
        <taxon>rosids</taxon>
        <taxon>malvids</taxon>
        <taxon>Brassicales</taxon>
        <taxon>Brassicaceae</taxon>
        <taxon>Eutremeae</taxon>
        <taxon>Eutrema</taxon>
    </lineage>
</organism>
<dbReference type="Gramene" id="ESQ51819">
    <property type="protein sequence ID" value="ESQ51819"/>
    <property type="gene ID" value="EUTSA_v10017606mg"/>
</dbReference>
<proteinExistence type="predicted"/>
<protein>
    <submittedName>
        <fullName evidence="1">Uncharacterized protein</fullName>
    </submittedName>
</protein>
<sequence length="66" mass="7665">MIKLIRGNLEQKFFYIFPKSAITLKRFKRCLSEVNLPAEISDSFIGEESRSKMFVRGVDVIVLIEL</sequence>
<dbReference type="Proteomes" id="UP000030689">
    <property type="component" value="Unassembled WGS sequence"/>
</dbReference>
<gene>
    <name evidence="1" type="ORF">EUTSA_v10017606mg</name>
</gene>
<dbReference type="EMBL" id="KI517385">
    <property type="protein sequence ID" value="ESQ51819.1"/>
    <property type="molecule type" value="Genomic_DNA"/>
</dbReference>
<dbReference type="KEGG" id="eus:EUTSA_v10017606mg"/>
<reference evidence="1 2" key="1">
    <citation type="journal article" date="2013" name="Front. Plant Sci.">
        <title>The Reference Genome of the Halophytic Plant Eutrema salsugineum.</title>
        <authorList>
            <person name="Yang R."/>
            <person name="Jarvis D.E."/>
            <person name="Chen H."/>
            <person name="Beilstein M.A."/>
            <person name="Grimwood J."/>
            <person name="Jenkins J."/>
            <person name="Shu S."/>
            <person name="Prochnik S."/>
            <person name="Xin M."/>
            <person name="Ma C."/>
            <person name="Schmutz J."/>
            <person name="Wing R.A."/>
            <person name="Mitchell-Olds T."/>
            <person name="Schumaker K.S."/>
            <person name="Wang X."/>
        </authorList>
    </citation>
    <scope>NUCLEOTIDE SEQUENCE [LARGE SCALE GENOMIC DNA]</scope>
</reference>
<keyword evidence="2" id="KW-1185">Reference proteome</keyword>
<name>V4M6B0_EUTSA</name>